<keyword evidence="8 9" id="KW-0472">Membrane</keyword>
<protein>
    <recommendedName>
        <fullName evidence="2">Probable ATP-dependent transporter ycf16</fullName>
    </recommendedName>
</protein>
<dbReference type="PANTHER" id="PTHR48041:SF41">
    <property type="entry name" value="ABC TRANSPORTER G FAMILY"/>
    <property type="match status" value="1"/>
</dbReference>
<dbReference type="SMART" id="SM00382">
    <property type="entry name" value="AAA"/>
    <property type="match status" value="1"/>
</dbReference>
<evidence type="ECO:0000313" key="11">
    <source>
        <dbReference type="EMBL" id="KAF6004204.1"/>
    </source>
</evidence>
<dbReference type="AlphaFoldDB" id="A0A7J7INR1"/>
<gene>
    <name evidence="11" type="primary">ABCG1</name>
    <name evidence="11" type="ORF">F1559_003692</name>
</gene>
<dbReference type="Gene3D" id="3.40.50.300">
    <property type="entry name" value="P-loop containing nucleotide triphosphate hydrolases"/>
    <property type="match status" value="1"/>
</dbReference>
<keyword evidence="12" id="KW-1185">Reference proteome</keyword>
<evidence type="ECO:0000256" key="1">
    <source>
        <dbReference type="ARBA" id="ARBA00004141"/>
    </source>
</evidence>
<dbReference type="GO" id="GO:0016887">
    <property type="term" value="F:ATP hydrolysis activity"/>
    <property type="evidence" value="ECO:0007669"/>
    <property type="project" value="InterPro"/>
</dbReference>
<dbReference type="InterPro" id="IPR027417">
    <property type="entry name" value="P-loop_NTPase"/>
</dbReference>
<dbReference type="InterPro" id="IPR050352">
    <property type="entry name" value="ABCG_transporters"/>
</dbReference>
<dbReference type="GO" id="GO:0140359">
    <property type="term" value="F:ABC-type transporter activity"/>
    <property type="evidence" value="ECO:0007669"/>
    <property type="project" value="InterPro"/>
</dbReference>
<keyword evidence="6 11" id="KW-0067">ATP-binding</keyword>
<dbReference type="PANTHER" id="PTHR48041">
    <property type="entry name" value="ABC TRANSPORTER G FAMILY MEMBER 28"/>
    <property type="match status" value="1"/>
</dbReference>
<dbReference type="PROSITE" id="PS00211">
    <property type="entry name" value="ABC_TRANSPORTER_1"/>
    <property type="match status" value="1"/>
</dbReference>
<evidence type="ECO:0000256" key="8">
    <source>
        <dbReference type="ARBA" id="ARBA00023136"/>
    </source>
</evidence>
<feature type="transmembrane region" description="Helical" evidence="9">
    <location>
        <begin position="604"/>
        <end position="624"/>
    </location>
</feature>
<proteinExistence type="predicted"/>
<feature type="transmembrane region" description="Helical" evidence="9">
    <location>
        <begin position="537"/>
        <end position="557"/>
    </location>
</feature>
<dbReference type="Pfam" id="PF00005">
    <property type="entry name" value="ABC_tran"/>
    <property type="match status" value="1"/>
</dbReference>
<dbReference type="InterPro" id="IPR013525">
    <property type="entry name" value="ABC2_TM"/>
</dbReference>
<organism evidence="11 12">
    <name type="scientific">Cyanidiococcus yangmingshanensis</name>
    <dbReference type="NCBI Taxonomy" id="2690220"/>
    <lineage>
        <taxon>Eukaryota</taxon>
        <taxon>Rhodophyta</taxon>
        <taxon>Bangiophyceae</taxon>
        <taxon>Cyanidiales</taxon>
        <taxon>Cyanidiaceae</taxon>
        <taxon>Cyanidiococcus</taxon>
    </lineage>
</organism>
<evidence type="ECO:0000256" key="9">
    <source>
        <dbReference type="SAM" id="Phobius"/>
    </source>
</evidence>
<keyword evidence="7 9" id="KW-1133">Transmembrane helix</keyword>
<dbReference type="EMBL" id="VWRR01000004">
    <property type="protein sequence ID" value="KAF6004204.1"/>
    <property type="molecule type" value="Genomic_DNA"/>
</dbReference>
<name>A0A7J7INR1_9RHOD</name>
<dbReference type="OrthoDB" id="66620at2759"/>
<comment type="subcellular location">
    <subcellularLocation>
        <location evidence="1">Membrane</location>
        <topology evidence="1">Multi-pass membrane protein</topology>
    </subcellularLocation>
</comment>
<comment type="caution">
    <text evidence="11">The sequence shown here is derived from an EMBL/GenBank/DDBJ whole genome shotgun (WGS) entry which is preliminary data.</text>
</comment>
<evidence type="ECO:0000256" key="6">
    <source>
        <dbReference type="ARBA" id="ARBA00022840"/>
    </source>
</evidence>
<dbReference type="InterPro" id="IPR003593">
    <property type="entry name" value="AAA+_ATPase"/>
</dbReference>
<evidence type="ECO:0000256" key="5">
    <source>
        <dbReference type="ARBA" id="ARBA00022741"/>
    </source>
</evidence>
<feature type="transmembrane region" description="Helical" evidence="9">
    <location>
        <begin position="577"/>
        <end position="598"/>
    </location>
</feature>
<evidence type="ECO:0000313" key="12">
    <source>
        <dbReference type="Proteomes" id="UP000530660"/>
    </source>
</evidence>
<accession>A0A7J7INR1</accession>
<dbReference type="InterPro" id="IPR017871">
    <property type="entry name" value="ABC_transporter-like_CS"/>
</dbReference>
<dbReference type="Proteomes" id="UP000530660">
    <property type="component" value="Unassembled WGS sequence"/>
</dbReference>
<evidence type="ECO:0000256" key="2">
    <source>
        <dbReference type="ARBA" id="ARBA00014334"/>
    </source>
</evidence>
<sequence>MMFCTARILDFNGTENGDLEFFQGYFEASSPGARASQICAFKRSQIWFCTRSERLRNKESLQITLEMHWFIGTCLATLVAEKVLSKKRRSRALAAITAEELHRAPPPVFLEWSEVDVKVRDAARHSWRTILSQSRGAARPGRILAIMGASGSGKSTLLRTLAGRLSSAGACTVKGRMHIRLGRRVGTDGASSEYVSAVHSANSDSVPFRTAFIEQEESFFSQLTTRETLMFYADLLLPRGCSKIEREDYVEELMRELGLSRCADTRVGDLRNPGLSGGERKRLAIGCELFGSPSLIFADEPTTGLDANQALKVMEVFRRLADENRTVIVTLHQPRGSILDLIDDLIILCEGEVVYAGECQAAAAHFERLLGTRKPSQSSVAEWIVDEVSPDPQNPRNSREKILKLAAAVPLRISIALNELEGTSAVSEAALRVKPRPVAPLLVQVRVLLLRAWRQVTRDWKTNFARLASTIFSALLFGSIYHNLGLSQAAGQDRLGLLQVSTINTAMSALVKTLYIFTEERLIASKERSKGMYDLPLYVATKLVAEAPIAATFPLLFGVLTHRLCGLRAREGRFRRYLGMLTLESFASAAFGLCVGAIAPTTQAAVAIGPALMVIFIVFGGFFVTKPPAWARGLPEISLIRWAFQGLAVNELRGLELENPNSLGGASTGDEILSRMQMTDASIGKAFRKEAQILAGLYVITLSVLTLREKLGLEGKQRLQIQATETDRGSRTATF</sequence>
<dbReference type="SUPFAM" id="SSF52540">
    <property type="entry name" value="P-loop containing nucleoside triphosphate hydrolases"/>
    <property type="match status" value="1"/>
</dbReference>
<evidence type="ECO:0000256" key="3">
    <source>
        <dbReference type="ARBA" id="ARBA00022448"/>
    </source>
</evidence>
<dbReference type="InterPro" id="IPR003439">
    <property type="entry name" value="ABC_transporter-like_ATP-bd"/>
</dbReference>
<dbReference type="PROSITE" id="PS50893">
    <property type="entry name" value="ABC_TRANSPORTER_2"/>
    <property type="match status" value="1"/>
</dbReference>
<keyword evidence="5" id="KW-0547">Nucleotide-binding</keyword>
<dbReference type="GO" id="GO:0016020">
    <property type="term" value="C:membrane"/>
    <property type="evidence" value="ECO:0007669"/>
    <property type="project" value="UniProtKB-SubCell"/>
</dbReference>
<feature type="domain" description="ABC transporter" evidence="10">
    <location>
        <begin position="110"/>
        <end position="375"/>
    </location>
</feature>
<evidence type="ECO:0000259" key="10">
    <source>
        <dbReference type="PROSITE" id="PS50893"/>
    </source>
</evidence>
<dbReference type="GO" id="GO:0005524">
    <property type="term" value="F:ATP binding"/>
    <property type="evidence" value="ECO:0007669"/>
    <property type="project" value="UniProtKB-KW"/>
</dbReference>
<keyword evidence="3" id="KW-0813">Transport</keyword>
<keyword evidence="4 9" id="KW-0812">Transmembrane</keyword>
<evidence type="ECO:0000256" key="7">
    <source>
        <dbReference type="ARBA" id="ARBA00022989"/>
    </source>
</evidence>
<evidence type="ECO:0000256" key="4">
    <source>
        <dbReference type="ARBA" id="ARBA00022692"/>
    </source>
</evidence>
<reference evidence="11 12" key="1">
    <citation type="journal article" date="2020" name="J. Phycol.">
        <title>Comparative genome analysis reveals Cyanidiococcus gen. nov., a new extremophilic red algal genus sister to Cyanidioschyzon (Cyanidioschyzonaceae, Rhodophyta).</title>
        <authorList>
            <person name="Liu S.-L."/>
            <person name="Chiang Y.-R."/>
            <person name="Yoon H.S."/>
            <person name="Fu H.-Y."/>
        </authorList>
    </citation>
    <scope>NUCLEOTIDE SEQUENCE [LARGE SCALE GENOMIC DNA]</scope>
    <source>
        <strain evidence="11 12">THAL066</strain>
    </source>
</reference>
<dbReference type="Pfam" id="PF01061">
    <property type="entry name" value="ABC2_membrane"/>
    <property type="match status" value="1"/>
</dbReference>